<dbReference type="FunFam" id="4.10.400.10:FF:000104">
    <property type="entry name" value="Low-density lipoprotein receptor class A domain-containing protein 3"/>
    <property type="match status" value="1"/>
</dbReference>
<evidence type="ECO:0000256" key="8">
    <source>
        <dbReference type="ARBA" id="ARBA00023136"/>
    </source>
</evidence>
<dbReference type="PROSITE" id="PS01209">
    <property type="entry name" value="LDLRA_1"/>
    <property type="match status" value="1"/>
</dbReference>
<evidence type="ECO:0000256" key="11">
    <source>
        <dbReference type="ARBA" id="ARBA00023180"/>
    </source>
</evidence>
<dbReference type="InterPro" id="IPR023415">
    <property type="entry name" value="LDLR_class-A_CS"/>
</dbReference>
<comment type="subcellular location">
    <subcellularLocation>
        <location evidence="1">Cell membrane</location>
        <topology evidence="1">Single-pass type I membrane protein</topology>
    </subcellularLocation>
</comment>
<keyword evidence="4" id="KW-0812">Transmembrane</keyword>
<dbReference type="SUPFAM" id="SSF57424">
    <property type="entry name" value="LDL receptor-like module"/>
    <property type="match status" value="1"/>
</dbReference>
<organism evidence="15 16">
    <name type="scientific">Cirrhinus mrigala</name>
    <name type="common">Mrigala</name>
    <dbReference type="NCBI Taxonomy" id="683832"/>
    <lineage>
        <taxon>Eukaryota</taxon>
        <taxon>Metazoa</taxon>
        <taxon>Chordata</taxon>
        <taxon>Craniata</taxon>
        <taxon>Vertebrata</taxon>
        <taxon>Euteleostomi</taxon>
        <taxon>Actinopterygii</taxon>
        <taxon>Neopterygii</taxon>
        <taxon>Teleostei</taxon>
        <taxon>Ostariophysi</taxon>
        <taxon>Cypriniformes</taxon>
        <taxon>Cyprinidae</taxon>
        <taxon>Labeoninae</taxon>
        <taxon>Labeonini</taxon>
        <taxon>Cirrhinus</taxon>
    </lineage>
</organism>
<reference evidence="15 16" key="1">
    <citation type="submission" date="2024-05" db="EMBL/GenBank/DDBJ databases">
        <title>Genome sequencing and assembly of Indian major carp, Cirrhinus mrigala (Hamilton, 1822).</title>
        <authorList>
            <person name="Mohindra V."/>
            <person name="Chowdhury L.M."/>
            <person name="Lal K."/>
            <person name="Jena J.K."/>
        </authorList>
    </citation>
    <scope>NUCLEOTIDE SEQUENCE [LARGE SCALE GENOMIC DNA]</scope>
    <source>
        <strain evidence="15">CM1030</strain>
        <tissue evidence="15">Blood</tissue>
    </source>
</reference>
<feature type="disulfide bond" evidence="14">
    <location>
        <begin position="34"/>
        <end position="52"/>
    </location>
</feature>
<evidence type="ECO:0000256" key="10">
    <source>
        <dbReference type="ARBA" id="ARBA00023170"/>
    </source>
</evidence>
<feature type="non-terminal residue" evidence="15">
    <location>
        <position position="61"/>
    </location>
</feature>
<dbReference type="Proteomes" id="UP001529510">
    <property type="component" value="Unassembled WGS sequence"/>
</dbReference>
<evidence type="ECO:0000256" key="13">
    <source>
        <dbReference type="ARBA" id="ARBA00074720"/>
    </source>
</evidence>
<keyword evidence="10" id="KW-0675">Receptor</keyword>
<dbReference type="AlphaFoldDB" id="A0ABD0MPH1"/>
<feature type="disulfide bond" evidence="14">
    <location>
        <begin position="46"/>
        <end position="61"/>
    </location>
</feature>
<keyword evidence="5" id="KW-0732">Signal</keyword>
<dbReference type="SMART" id="SM00192">
    <property type="entry name" value="LDLa"/>
    <property type="match status" value="1"/>
</dbReference>
<evidence type="ECO:0000256" key="7">
    <source>
        <dbReference type="ARBA" id="ARBA00022989"/>
    </source>
</evidence>
<keyword evidence="8" id="KW-0472">Membrane</keyword>
<evidence type="ECO:0000256" key="14">
    <source>
        <dbReference type="PROSITE-ProRule" id="PRU00124"/>
    </source>
</evidence>
<comment type="caution">
    <text evidence="14">Lacks conserved residue(s) required for the propagation of feature annotation.</text>
</comment>
<comment type="caution">
    <text evidence="15">The sequence shown here is derived from an EMBL/GenBank/DDBJ whole genome shotgun (WGS) entry which is preliminary data.</text>
</comment>
<keyword evidence="7" id="KW-1133">Transmembrane helix</keyword>
<evidence type="ECO:0000256" key="4">
    <source>
        <dbReference type="ARBA" id="ARBA00022692"/>
    </source>
</evidence>
<dbReference type="Pfam" id="PF00057">
    <property type="entry name" value="Ldl_recept_a"/>
    <property type="match status" value="1"/>
</dbReference>
<evidence type="ECO:0000313" key="15">
    <source>
        <dbReference type="EMBL" id="KAL0150516.1"/>
    </source>
</evidence>
<evidence type="ECO:0000313" key="16">
    <source>
        <dbReference type="Proteomes" id="UP001529510"/>
    </source>
</evidence>
<dbReference type="InterPro" id="IPR002172">
    <property type="entry name" value="LDrepeatLR_classA_rpt"/>
</dbReference>
<evidence type="ECO:0000256" key="3">
    <source>
        <dbReference type="ARBA" id="ARBA00022475"/>
    </source>
</evidence>
<dbReference type="InterPro" id="IPR036055">
    <property type="entry name" value="LDL_receptor-like_sf"/>
</dbReference>
<evidence type="ECO:0000256" key="12">
    <source>
        <dbReference type="ARBA" id="ARBA00023288"/>
    </source>
</evidence>
<accession>A0ABD0MPH1</accession>
<keyword evidence="9 14" id="KW-1015">Disulfide bond</keyword>
<evidence type="ECO:0000256" key="9">
    <source>
        <dbReference type="ARBA" id="ARBA00023157"/>
    </source>
</evidence>
<dbReference type="PROSITE" id="PS50068">
    <property type="entry name" value="LDLRA_2"/>
    <property type="match status" value="1"/>
</dbReference>
<dbReference type="EMBL" id="JAMKFB020000292">
    <property type="protein sequence ID" value="KAL0150516.1"/>
    <property type="molecule type" value="Genomic_DNA"/>
</dbReference>
<keyword evidence="16" id="KW-1185">Reference proteome</keyword>
<proteinExistence type="inferred from homology"/>
<dbReference type="Gene3D" id="4.10.400.10">
    <property type="entry name" value="Low-density Lipoprotein Receptor"/>
    <property type="match status" value="1"/>
</dbReference>
<keyword evidence="11" id="KW-0325">Glycoprotein</keyword>
<evidence type="ECO:0000256" key="1">
    <source>
        <dbReference type="ARBA" id="ARBA00004251"/>
    </source>
</evidence>
<gene>
    <name evidence="15" type="ORF">M9458_054109</name>
</gene>
<sequence>MNEGLAGLDRHEDCQLLPGNNVTTGCNIPGYFMCSDGKCIPGGWQCDGFPDCFDKSDEKGC</sequence>
<keyword evidence="3" id="KW-1003">Cell membrane</keyword>
<evidence type="ECO:0000256" key="2">
    <source>
        <dbReference type="ARBA" id="ARBA00009939"/>
    </source>
</evidence>
<keyword evidence="12" id="KW-0449">Lipoprotein</keyword>
<evidence type="ECO:0000256" key="5">
    <source>
        <dbReference type="ARBA" id="ARBA00022729"/>
    </source>
</evidence>
<dbReference type="GO" id="GO:0005886">
    <property type="term" value="C:plasma membrane"/>
    <property type="evidence" value="ECO:0007669"/>
    <property type="project" value="UniProtKB-SubCell"/>
</dbReference>
<keyword evidence="6" id="KW-0677">Repeat</keyword>
<comment type="similarity">
    <text evidence="2">Belongs to the LDLR family.</text>
</comment>
<name>A0ABD0MPH1_CIRMR</name>
<dbReference type="CDD" id="cd00112">
    <property type="entry name" value="LDLa"/>
    <property type="match status" value="1"/>
</dbReference>
<evidence type="ECO:0000256" key="6">
    <source>
        <dbReference type="ARBA" id="ARBA00022737"/>
    </source>
</evidence>
<protein>
    <recommendedName>
        <fullName evidence="13">Low-density lipoprotein receptor class A domain-containing protein 3</fullName>
    </recommendedName>
</protein>